<sequence>MADAARPFVTNPLWAGLRGRKIDVDDTVWMSAVSVQGAEGILDDLAAAYEVDPHHGR</sequence>
<organism evidence="1 2">
    <name type="scientific">Rhodococcus olei</name>
    <dbReference type="NCBI Taxonomy" id="2161675"/>
    <lineage>
        <taxon>Bacteria</taxon>
        <taxon>Bacillati</taxon>
        <taxon>Actinomycetota</taxon>
        <taxon>Actinomycetes</taxon>
        <taxon>Mycobacteriales</taxon>
        <taxon>Nocardiaceae</taxon>
        <taxon>Rhodococcus</taxon>
    </lineage>
</organism>
<evidence type="ECO:0000313" key="1">
    <source>
        <dbReference type="EMBL" id="GAA4473555.1"/>
    </source>
</evidence>
<keyword evidence="2" id="KW-1185">Reference proteome</keyword>
<dbReference type="EMBL" id="BAABFB010000019">
    <property type="protein sequence ID" value="GAA4473555.1"/>
    <property type="molecule type" value="Genomic_DNA"/>
</dbReference>
<reference evidence="2" key="1">
    <citation type="journal article" date="2019" name="Int. J. Syst. Evol. Microbiol.">
        <title>The Global Catalogue of Microorganisms (GCM) 10K type strain sequencing project: providing services to taxonomists for standard genome sequencing and annotation.</title>
        <authorList>
            <consortium name="The Broad Institute Genomics Platform"/>
            <consortium name="The Broad Institute Genome Sequencing Center for Infectious Disease"/>
            <person name="Wu L."/>
            <person name="Ma J."/>
        </authorList>
    </citation>
    <scope>NUCLEOTIDE SEQUENCE [LARGE SCALE GENOMIC DNA]</scope>
    <source>
        <strain evidence="2">JCM 32206</strain>
    </source>
</reference>
<name>A0ABP8NXL0_9NOCA</name>
<evidence type="ECO:0000313" key="2">
    <source>
        <dbReference type="Proteomes" id="UP001501183"/>
    </source>
</evidence>
<protein>
    <submittedName>
        <fullName evidence="1">Uncharacterized protein</fullName>
    </submittedName>
</protein>
<comment type="caution">
    <text evidence="1">The sequence shown here is derived from an EMBL/GenBank/DDBJ whole genome shotgun (WGS) entry which is preliminary data.</text>
</comment>
<dbReference type="Proteomes" id="UP001501183">
    <property type="component" value="Unassembled WGS sequence"/>
</dbReference>
<proteinExistence type="predicted"/>
<accession>A0ABP8NXL0</accession>
<gene>
    <name evidence="1" type="ORF">GCM10023094_07420</name>
</gene>